<proteinExistence type="inferred from homology"/>
<dbReference type="OrthoDB" id="4753505at2"/>
<name>A0A1T3W1F7_MYCIE</name>
<dbReference type="InterPro" id="IPR022171">
    <property type="entry name" value="PPE_C"/>
</dbReference>
<dbReference type="GO" id="GO:0052572">
    <property type="term" value="P:response to host immune response"/>
    <property type="evidence" value="ECO:0007669"/>
    <property type="project" value="TreeGrafter"/>
</dbReference>
<keyword evidence="6" id="KW-1185">Reference proteome</keyword>
<dbReference type="InterPro" id="IPR038332">
    <property type="entry name" value="PPE_sf"/>
</dbReference>
<sequence>MDFGLLPPEVNSGRIYTGPGAGSMLAAANAWEGLAAVLNSSAASYGSVISGLAIESWLGPASAAMAAAATPYAVWLSAAAAVAEQTANQARAAAAAFDAALAQIVPPPLIAANREQLMAMVATNVLGQNTPAIETIQAEYAEMWAQDAAVMFAYAAASAAASTLTPFAQPAQTADPGSAAHAAAVGAGAGHDAATGAQAALGEATNPTWPLPADTPELPAPAGALDALFSALGLPAPIEQLDVAGIYIALIGSASLAMAVVNTARPWIIPPGAPGHTDPGTLVPTQTLSATRDDPLATPTAGGSAASAAVGHAALVGGLAVPHSWTVAAPEIRLAVESLPGVSAGPGGGTVAPDLSGAPAGLLGGMALASLAARGGIGGPGPGKTTETAGQDEDQPQRKPTVVVIHKPPPGQGATNHSH</sequence>
<dbReference type="SUPFAM" id="SSF140459">
    <property type="entry name" value="PE/PPE dimer-like"/>
    <property type="match status" value="1"/>
</dbReference>
<dbReference type="Pfam" id="PF12484">
    <property type="entry name" value="PPE-SVP"/>
    <property type="match status" value="1"/>
</dbReference>
<feature type="domain" description="PPE" evidence="3">
    <location>
        <begin position="2"/>
        <end position="165"/>
    </location>
</feature>
<gene>
    <name evidence="5" type="ORF">BST27_26885</name>
</gene>
<feature type="region of interest" description="Disordered" evidence="2">
    <location>
        <begin position="374"/>
        <end position="419"/>
    </location>
</feature>
<dbReference type="Pfam" id="PF00823">
    <property type="entry name" value="PPE"/>
    <property type="match status" value="1"/>
</dbReference>
<evidence type="ECO:0000259" key="3">
    <source>
        <dbReference type="Pfam" id="PF00823"/>
    </source>
</evidence>
<dbReference type="InterPro" id="IPR000030">
    <property type="entry name" value="PPE_dom"/>
</dbReference>
<evidence type="ECO:0000313" key="6">
    <source>
        <dbReference type="Proteomes" id="UP000192739"/>
    </source>
</evidence>
<reference evidence="5 6" key="1">
    <citation type="submission" date="2017-02" db="EMBL/GenBank/DDBJ databases">
        <title>The new phylogeny of genus Mycobacterium.</title>
        <authorList>
            <person name="Tortoli E."/>
            <person name="Trovato A."/>
            <person name="Cirillo D.M."/>
        </authorList>
    </citation>
    <scope>NUCLEOTIDE SEQUENCE [LARGE SCALE GENOMIC DNA]</scope>
    <source>
        <strain evidence="5 6">DSM 44049</strain>
    </source>
</reference>
<dbReference type="AlphaFoldDB" id="A0A1T3W1F7"/>
<dbReference type="Proteomes" id="UP000192739">
    <property type="component" value="Unassembled WGS sequence"/>
</dbReference>
<evidence type="ECO:0000259" key="4">
    <source>
        <dbReference type="Pfam" id="PF12484"/>
    </source>
</evidence>
<dbReference type="RefSeq" id="WP_079220040.1">
    <property type="nucleotide sequence ID" value="NZ_CBCRZH010000110.1"/>
</dbReference>
<evidence type="ECO:0000256" key="1">
    <source>
        <dbReference type="ARBA" id="ARBA00010652"/>
    </source>
</evidence>
<comment type="caution">
    <text evidence="5">The sequence shown here is derived from an EMBL/GenBank/DDBJ whole genome shotgun (WGS) entry which is preliminary data.</text>
</comment>
<dbReference type="Gene3D" id="1.20.1260.20">
    <property type="entry name" value="PPE superfamily"/>
    <property type="match status" value="1"/>
</dbReference>
<dbReference type="EMBL" id="MVHT01000113">
    <property type="protein sequence ID" value="ORA95403.1"/>
    <property type="molecule type" value="Genomic_DNA"/>
</dbReference>
<organism evidence="5 6">
    <name type="scientific">Mycobacterium intermedium</name>
    <dbReference type="NCBI Taxonomy" id="28445"/>
    <lineage>
        <taxon>Bacteria</taxon>
        <taxon>Bacillati</taxon>
        <taxon>Actinomycetota</taxon>
        <taxon>Actinomycetes</taxon>
        <taxon>Mycobacteriales</taxon>
        <taxon>Mycobacteriaceae</taxon>
        <taxon>Mycobacterium</taxon>
        <taxon>Mycobacterium simiae complex</taxon>
    </lineage>
</organism>
<evidence type="ECO:0000256" key="2">
    <source>
        <dbReference type="SAM" id="MobiDB-lite"/>
    </source>
</evidence>
<dbReference type="PANTHER" id="PTHR46766">
    <property type="entry name" value="GLUTAMINE-RICH PROTEIN 2"/>
    <property type="match status" value="1"/>
</dbReference>
<dbReference type="FunFam" id="1.20.1260.20:FF:000001">
    <property type="entry name" value="PPE family protein PPE41"/>
    <property type="match status" value="1"/>
</dbReference>
<protein>
    <recommendedName>
        <fullName evidence="7">PPE family protein</fullName>
    </recommendedName>
</protein>
<dbReference type="PANTHER" id="PTHR46766:SF1">
    <property type="entry name" value="GLUTAMINE-RICH PROTEIN 2"/>
    <property type="match status" value="1"/>
</dbReference>
<feature type="domain" description="PPE family C-terminal" evidence="4">
    <location>
        <begin position="307"/>
        <end position="403"/>
    </location>
</feature>
<evidence type="ECO:0000313" key="5">
    <source>
        <dbReference type="EMBL" id="ORA95403.1"/>
    </source>
</evidence>
<comment type="similarity">
    <text evidence="1">Belongs to the mycobacterial PPE family.</text>
</comment>
<evidence type="ECO:0008006" key="7">
    <source>
        <dbReference type="Google" id="ProtNLM"/>
    </source>
</evidence>
<accession>A0A1T3W1F7</accession>